<dbReference type="Pfam" id="PF00107">
    <property type="entry name" value="ADH_zinc_N"/>
    <property type="match status" value="1"/>
</dbReference>
<dbReference type="InterPro" id="IPR002364">
    <property type="entry name" value="Quin_OxRdtase/zeta-crystal_CS"/>
</dbReference>
<name>A0A508YN73_LACRH</name>
<accession>A0A508YN73</accession>
<dbReference type="PROSITE" id="PS01162">
    <property type="entry name" value="QOR_ZETA_CRYSTAL"/>
    <property type="match status" value="1"/>
</dbReference>
<dbReference type="PANTHER" id="PTHR44013:SF1">
    <property type="entry name" value="ZINC-TYPE ALCOHOL DEHYDROGENASE-LIKE PROTEIN C16A3.02C"/>
    <property type="match status" value="1"/>
</dbReference>
<comment type="caution">
    <text evidence="2">The sequence shown here is derived from an EMBL/GenBank/DDBJ whole genome shotgun (WGS) entry which is preliminary data.</text>
</comment>
<dbReference type="Gene3D" id="3.40.50.720">
    <property type="entry name" value="NAD(P)-binding Rossmann-like Domain"/>
    <property type="match status" value="1"/>
</dbReference>
<dbReference type="GO" id="GO:0016491">
    <property type="term" value="F:oxidoreductase activity"/>
    <property type="evidence" value="ECO:0007669"/>
    <property type="project" value="InterPro"/>
</dbReference>
<dbReference type="InterPro" id="IPR011032">
    <property type="entry name" value="GroES-like_sf"/>
</dbReference>
<dbReference type="InterPro" id="IPR036291">
    <property type="entry name" value="NAD(P)-bd_dom_sf"/>
</dbReference>
<dbReference type="SMART" id="SM00829">
    <property type="entry name" value="PKS_ER"/>
    <property type="match status" value="1"/>
</dbReference>
<organism evidence="2 5">
    <name type="scientific">Lacticaseibacillus rhamnosus</name>
    <name type="common">Lactobacillus rhamnosus</name>
    <dbReference type="NCBI Taxonomy" id="47715"/>
    <lineage>
        <taxon>Bacteria</taxon>
        <taxon>Bacillati</taxon>
        <taxon>Bacillota</taxon>
        <taxon>Bacilli</taxon>
        <taxon>Lactobacillales</taxon>
        <taxon>Lactobacillaceae</taxon>
        <taxon>Lacticaseibacillus</taxon>
    </lineage>
</organism>
<dbReference type="EMBL" id="JACCKI010000001">
    <property type="protein sequence ID" value="NZA03757.1"/>
    <property type="molecule type" value="Genomic_DNA"/>
</dbReference>
<dbReference type="CDD" id="cd05289">
    <property type="entry name" value="MDR_like_2"/>
    <property type="match status" value="1"/>
</dbReference>
<dbReference type="Proteomes" id="UP000552935">
    <property type="component" value="Unassembled WGS sequence"/>
</dbReference>
<evidence type="ECO:0000313" key="4">
    <source>
        <dbReference type="Proteomes" id="UP000307517"/>
    </source>
</evidence>
<reference evidence="3 4" key="1">
    <citation type="submission" date="2019-04" db="EMBL/GenBank/DDBJ databases">
        <title>Genome Announcement to Ensure Probiotic Safety of Lactobacillus rhamnosus UBLR-58.</title>
        <authorList>
            <person name="Sulthana A."/>
            <person name="Lakshmi S.G."/>
            <person name="Madempudi R.S."/>
        </authorList>
    </citation>
    <scope>NUCLEOTIDE SEQUENCE [LARGE SCALE GENOMIC DNA]</scope>
    <source>
        <strain evidence="3 4">UBLR-58</strain>
    </source>
</reference>
<proteinExistence type="predicted"/>
<evidence type="ECO:0000313" key="3">
    <source>
        <dbReference type="EMBL" id="THC78974.1"/>
    </source>
</evidence>
<gene>
    <name evidence="3" type="ORF">E6L36_00195</name>
    <name evidence="2" type="ORF">H0N82_01155</name>
</gene>
<evidence type="ECO:0000259" key="1">
    <source>
        <dbReference type="SMART" id="SM00829"/>
    </source>
</evidence>
<dbReference type="SUPFAM" id="SSF51735">
    <property type="entry name" value="NAD(P)-binding Rossmann-fold domains"/>
    <property type="match status" value="1"/>
</dbReference>
<dbReference type="Pfam" id="PF08240">
    <property type="entry name" value="ADH_N"/>
    <property type="match status" value="1"/>
</dbReference>
<dbReference type="Proteomes" id="UP000307517">
    <property type="component" value="Unassembled WGS sequence"/>
</dbReference>
<protein>
    <submittedName>
        <fullName evidence="2">NADP-dependent oxidoreductase</fullName>
    </submittedName>
</protein>
<dbReference type="InterPro" id="IPR020843">
    <property type="entry name" value="ER"/>
</dbReference>
<dbReference type="SUPFAM" id="SSF50129">
    <property type="entry name" value="GroES-like"/>
    <property type="match status" value="1"/>
</dbReference>
<dbReference type="InterPro" id="IPR052733">
    <property type="entry name" value="Chloroplast_QOR"/>
</dbReference>
<dbReference type="RefSeq" id="WP_005690455.1">
    <property type="nucleotide sequence ID" value="NZ_CABFNI010000003.1"/>
</dbReference>
<dbReference type="GO" id="GO:0008270">
    <property type="term" value="F:zinc ion binding"/>
    <property type="evidence" value="ECO:0007669"/>
    <property type="project" value="InterPro"/>
</dbReference>
<sequence>MKQIIQTNYSGIDGLKIVDKPKPAVSPLSALVQVKYTPVLPYDWMTEEGKLKQMRPVKLPLTVGYAFAGVVQAVGLLRDRHLVGQNVIGVQPSGANQTYLDSRLPPFLFPVPAATTLQAAATLIGGADAAMLAVQTAAVEAGDTVLVTGASGGVGTYLIQLLKKRQARVIALASTINHDFVASLGADIVVNYEHDLAAQLHRVTPPNKIIDTVGQPQLLHLLAEMFDQFALLSLSVPDFQLRKAGQTFRFTNGTIGINGYRQLLMMLADGTLTAHIQTVYPFEKIREAQWQSKVAHSQGRILVSF</sequence>
<dbReference type="PANTHER" id="PTHR44013">
    <property type="entry name" value="ZINC-TYPE ALCOHOL DEHYDROGENASE-LIKE PROTEIN C16A3.02C"/>
    <property type="match status" value="1"/>
</dbReference>
<dbReference type="InterPro" id="IPR013154">
    <property type="entry name" value="ADH-like_N"/>
</dbReference>
<dbReference type="AlphaFoldDB" id="A0A508YN73"/>
<reference evidence="2 5" key="2">
    <citation type="submission" date="2020-07" db="EMBL/GenBank/DDBJ databases">
        <title>Organ Donor 1.</title>
        <authorList>
            <person name="Marsh A.J."/>
            <person name="Azcarate-Peril M.A."/>
        </authorList>
    </citation>
    <scope>NUCLEOTIDE SEQUENCE [LARGE SCALE GENOMIC DNA]</scope>
    <source>
        <strain evidence="2 5">AMC0712</strain>
    </source>
</reference>
<evidence type="ECO:0000313" key="5">
    <source>
        <dbReference type="Proteomes" id="UP000552935"/>
    </source>
</evidence>
<dbReference type="EMBL" id="SSHM01000001">
    <property type="protein sequence ID" value="THC78974.1"/>
    <property type="molecule type" value="Genomic_DNA"/>
</dbReference>
<dbReference type="InterPro" id="IPR013149">
    <property type="entry name" value="ADH-like_C"/>
</dbReference>
<dbReference type="Gene3D" id="3.90.180.10">
    <property type="entry name" value="Medium-chain alcohol dehydrogenases, catalytic domain"/>
    <property type="match status" value="1"/>
</dbReference>
<feature type="domain" description="Enoyl reductase (ER)" evidence="1">
    <location>
        <begin position="10"/>
        <end position="303"/>
    </location>
</feature>
<evidence type="ECO:0000313" key="2">
    <source>
        <dbReference type="EMBL" id="NZA03757.1"/>
    </source>
</evidence>